<keyword evidence="1" id="KW-0433">Leucine-rich repeat</keyword>
<organism evidence="4 5">
    <name type="scientific">Cloeon dipterum</name>
    <dbReference type="NCBI Taxonomy" id="197152"/>
    <lineage>
        <taxon>Eukaryota</taxon>
        <taxon>Metazoa</taxon>
        <taxon>Ecdysozoa</taxon>
        <taxon>Arthropoda</taxon>
        <taxon>Hexapoda</taxon>
        <taxon>Insecta</taxon>
        <taxon>Pterygota</taxon>
        <taxon>Palaeoptera</taxon>
        <taxon>Ephemeroptera</taxon>
        <taxon>Pisciforma</taxon>
        <taxon>Baetidae</taxon>
        <taxon>Cloeon</taxon>
    </lineage>
</organism>
<dbReference type="SUPFAM" id="SSF52058">
    <property type="entry name" value="L domain-like"/>
    <property type="match status" value="3"/>
</dbReference>
<dbReference type="Pfam" id="PF13855">
    <property type="entry name" value="LRR_8"/>
    <property type="match status" value="4"/>
</dbReference>
<dbReference type="InterPro" id="IPR003591">
    <property type="entry name" value="Leu-rich_rpt_typical-subtyp"/>
</dbReference>
<dbReference type="Proteomes" id="UP000494165">
    <property type="component" value="Unassembled WGS sequence"/>
</dbReference>
<dbReference type="PANTHER" id="PTHR24366">
    <property type="entry name" value="IG(IMMUNOGLOBULIN) AND LRR(LEUCINE RICH REPEAT) DOMAINS"/>
    <property type="match status" value="1"/>
</dbReference>
<evidence type="ECO:0000313" key="5">
    <source>
        <dbReference type="Proteomes" id="UP000494165"/>
    </source>
</evidence>
<comment type="caution">
    <text evidence="4">The sequence shown here is derived from an EMBL/GenBank/DDBJ whole genome shotgun (WGS) entry which is preliminary data.</text>
</comment>
<dbReference type="OrthoDB" id="1421090at2759"/>
<dbReference type="EMBL" id="CADEPI010000009">
    <property type="protein sequence ID" value="CAB3362746.1"/>
    <property type="molecule type" value="Genomic_DNA"/>
</dbReference>
<dbReference type="SMART" id="SM00595">
    <property type="entry name" value="MADF"/>
    <property type="match status" value="1"/>
</dbReference>
<dbReference type="PROSITE" id="PS51029">
    <property type="entry name" value="MADF"/>
    <property type="match status" value="1"/>
</dbReference>
<dbReference type="Pfam" id="PF10545">
    <property type="entry name" value="MADF_DNA_bdg"/>
    <property type="match status" value="1"/>
</dbReference>
<dbReference type="SMART" id="SM00369">
    <property type="entry name" value="LRR_TYP"/>
    <property type="match status" value="17"/>
</dbReference>
<dbReference type="SMART" id="SM00365">
    <property type="entry name" value="LRR_SD22"/>
    <property type="match status" value="9"/>
</dbReference>
<accession>A0A8S1BTD3</accession>
<evidence type="ECO:0000313" key="4">
    <source>
        <dbReference type="EMBL" id="CAB3362746.1"/>
    </source>
</evidence>
<evidence type="ECO:0000256" key="1">
    <source>
        <dbReference type="ARBA" id="ARBA00022614"/>
    </source>
</evidence>
<sequence length="1309" mass="146501">MREEKSLPSYDEFIGGATMQEEEASRLDNIGAADRLEANIFHTIAEGRFSHLLCELLQQPQLVEKHFSQQQQQRNIFERRLFTCCVCKQKHGKQNSAPKVRFPQHVHGSIRSQLTPLLSIMLIQLILLVPTFFVPTPVSCDTPQTTIGPVIRDTCHNSSYYYRHECICFSDSQIHCPGEFTAFLTVDAAQTVPSHMLIQCESTSPLPEALVPSSSTKTVVITDCTFGEHPLLSKPALHVTDFSIYCRPGFEYRLYSSNFENLKNLKFLHIWCPSLVSVSGNAFKHVSNALTQLTIRGSLHLQTLEAKSFENLKHLSTLKIKDNQNLSKLPDGVFAGLKELKTLSLDRNALSKLPLNIFDGLEKLTDLSIVGNSLLVLEPAVQPGSTPVPIYSESGQQVTDYLVDKDSILKPLVSLKELNLDSNVLPRLDVLNQLRNLTRLSCQNCSLNAAGHNAIANLSHIEYLDLSNNSITNLPGGFLRASSSRLLSLTLTNNDVPRLIVSEQTFEGLMVLRHLNLSAASLHNIPLKSFKDLKKLKVVDLSRNKIQDLPGDLFEENENLEKVSFASNSISVLPNDLLANLTQIRELDLSDNLLSRIPSFLFEDSLSITKLSFSGNNIRSLGTYDLLGLYSIEHLDISNNFVSTVDPDTMFNIASSKRNYMESSIKAKSRKQTTLRHLSMAKNKLKHLNHNIFSTLNKLEILDLSENFLTSVPNLHHLMNLRVLSLAGNQILELQSPLFSDGSNLRSVSFSNNKIHQFSPSLFTGLESSLLHVDFSHNALAEFNTPALAGLKSITHLDLSYNQLTSVDFSAIPTINWIDLSHNNLTFKESGWVFYRPFGSTQRLSKHSGQWGRMATFSNCTELQYLALSNNMLSQILLDIRRLENLRHLDLTHNNITQIESQDLQYMSNNITVDLRYNKISSLQLRQEDFESDGKTYADLKSNVRILLDHNPVSCDCNLPNFLRYLHGDARTLPLAASSSVCCVVVLIVRLCSFGCAPLFAVGNTDAKMALGKWEKHHQEILIEKVRVRKCLWDIRHPDYRNVNKKQTLFEEVADEMEQIRPGTSVDDVKKRWGNLRCQFSENIRASKGKDGSPDKPRKLWCKSLLTFLSDVTIPRAQKQRKGLEVPKSEMVSGTESLTAEMEAPSLHDEVSTRTSSNFQQCDVNSAENCCFSPIRLSLELDKHRKLTDCGLDPLAASGGGLVLNSPSLASASGTSALPSLRNMDPIDKYAHCVASELRLIRQQQQLTLAKWHIQNILFQAQFGMLAGPPANLAFSSPPYPQDTIVNWQQSTPIQVIATDGETSKETSS</sequence>
<protein>
    <recommendedName>
        <fullName evidence="3">MADF domain-containing protein</fullName>
    </recommendedName>
</protein>
<evidence type="ECO:0000256" key="2">
    <source>
        <dbReference type="ARBA" id="ARBA00022737"/>
    </source>
</evidence>
<keyword evidence="5" id="KW-1185">Reference proteome</keyword>
<dbReference type="SMART" id="SM00364">
    <property type="entry name" value="LRR_BAC"/>
    <property type="match status" value="7"/>
</dbReference>
<name>A0A8S1BTD3_9INSE</name>
<dbReference type="InterPro" id="IPR006578">
    <property type="entry name" value="MADF-dom"/>
</dbReference>
<gene>
    <name evidence="4" type="ORF">CLODIP_2_CD14287</name>
</gene>
<keyword evidence="2" id="KW-0677">Repeat</keyword>
<evidence type="ECO:0000259" key="3">
    <source>
        <dbReference type="PROSITE" id="PS51029"/>
    </source>
</evidence>
<feature type="domain" description="MADF" evidence="3">
    <location>
        <begin position="1021"/>
        <end position="1114"/>
    </location>
</feature>
<reference evidence="4 5" key="1">
    <citation type="submission" date="2020-04" db="EMBL/GenBank/DDBJ databases">
        <authorList>
            <person name="Alioto T."/>
            <person name="Alioto T."/>
            <person name="Gomez Garrido J."/>
        </authorList>
    </citation>
    <scope>NUCLEOTIDE SEQUENCE [LARGE SCALE GENOMIC DNA]</scope>
</reference>
<dbReference type="PANTHER" id="PTHR24366:SF96">
    <property type="entry name" value="LEUCINE RICH REPEAT CONTAINING 53"/>
    <property type="match status" value="1"/>
</dbReference>
<dbReference type="Pfam" id="PF00560">
    <property type="entry name" value="LRR_1"/>
    <property type="match status" value="2"/>
</dbReference>
<dbReference type="InterPro" id="IPR001611">
    <property type="entry name" value="Leu-rich_rpt"/>
</dbReference>
<dbReference type="InterPro" id="IPR032675">
    <property type="entry name" value="LRR_dom_sf"/>
</dbReference>
<dbReference type="PROSITE" id="PS51450">
    <property type="entry name" value="LRR"/>
    <property type="match status" value="7"/>
</dbReference>
<proteinExistence type="predicted"/>
<dbReference type="Gene3D" id="3.80.10.10">
    <property type="entry name" value="Ribonuclease Inhibitor"/>
    <property type="match status" value="4"/>
</dbReference>